<keyword evidence="2" id="KW-0812">Transmembrane</keyword>
<feature type="chain" id="PRO_5041682520" description="Immunoglobulin domain-containing protein" evidence="3">
    <location>
        <begin position="24"/>
        <end position="311"/>
    </location>
</feature>
<name>A0AA88TSU9_9TELE</name>
<feature type="compositionally biased region" description="Basic and acidic residues" evidence="1">
    <location>
        <begin position="277"/>
        <end position="288"/>
    </location>
</feature>
<sequence>MAAYSLEKFFIVLFAVFAFFVHGASDVGTDRVLVSVMKGDSVTFHTNITVNQQDRVKWYFTDTLIAQLSLSYICTDVQCHEDNESFRDRLNLDHQTGDLTITDINTSDGGVYQLKIFRISSPIRNIFDVAVHDVAAEMKRKSVKRGESVILDVVLDENPNNVMMWYFNDTLIAEITGDPSKICKDERFRNRLKVVSFGSLIITNTGMTDSGMYKVQIKSSRSRYSTTSIKSFNVSVTSVSDSGLSPAAIAVICVAVVVLLVAAAVVYVICHCCGSSGKDKGSPHDLKGSQHRASGNGVHFQSLSESDSEAE</sequence>
<dbReference type="SUPFAM" id="SSF48726">
    <property type="entry name" value="Immunoglobulin"/>
    <property type="match status" value="2"/>
</dbReference>
<dbReference type="Proteomes" id="UP001187343">
    <property type="component" value="Unassembled WGS sequence"/>
</dbReference>
<evidence type="ECO:0000256" key="1">
    <source>
        <dbReference type="SAM" id="MobiDB-lite"/>
    </source>
</evidence>
<evidence type="ECO:0000313" key="5">
    <source>
        <dbReference type="EMBL" id="KAK2906668.1"/>
    </source>
</evidence>
<dbReference type="InterPro" id="IPR036179">
    <property type="entry name" value="Ig-like_dom_sf"/>
</dbReference>
<proteinExistence type="predicted"/>
<dbReference type="EMBL" id="JAUYZG010000005">
    <property type="protein sequence ID" value="KAK2906668.1"/>
    <property type="molecule type" value="Genomic_DNA"/>
</dbReference>
<evidence type="ECO:0000313" key="6">
    <source>
        <dbReference type="Proteomes" id="UP001187343"/>
    </source>
</evidence>
<evidence type="ECO:0000256" key="3">
    <source>
        <dbReference type="SAM" id="SignalP"/>
    </source>
</evidence>
<feature type="domain" description="Immunoglobulin" evidence="4">
    <location>
        <begin position="31"/>
        <end position="132"/>
    </location>
</feature>
<keyword evidence="6" id="KW-1185">Reference proteome</keyword>
<accession>A0AA88TSU9</accession>
<feature type="signal peptide" evidence="3">
    <location>
        <begin position="1"/>
        <end position="23"/>
    </location>
</feature>
<dbReference type="Gene3D" id="2.60.40.10">
    <property type="entry name" value="Immunoglobulins"/>
    <property type="match status" value="2"/>
</dbReference>
<feature type="transmembrane region" description="Helical" evidence="2">
    <location>
        <begin position="247"/>
        <end position="270"/>
    </location>
</feature>
<keyword evidence="3" id="KW-0732">Signal</keyword>
<keyword evidence="2" id="KW-1133">Transmembrane helix</keyword>
<dbReference type="InterPro" id="IPR013106">
    <property type="entry name" value="Ig_V-set"/>
</dbReference>
<dbReference type="SMART" id="SM00409">
    <property type="entry name" value="IG"/>
    <property type="match status" value="2"/>
</dbReference>
<dbReference type="AlphaFoldDB" id="A0AA88TSU9"/>
<comment type="caution">
    <text evidence="5">The sequence shown here is derived from an EMBL/GenBank/DDBJ whole genome shotgun (WGS) entry which is preliminary data.</text>
</comment>
<dbReference type="InterPro" id="IPR013783">
    <property type="entry name" value="Ig-like_fold"/>
</dbReference>
<dbReference type="InterPro" id="IPR003599">
    <property type="entry name" value="Ig_sub"/>
</dbReference>
<dbReference type="PANTHER" id="PTHR21063:SF4">
    <property type="entry name" value="CD48 ANTIGEN-RELATED"/>
    <property type="match status" value="1"/>
</dbReference>
<feature type="region of interest" description="Disordered" evidence="1">
    <location>
        <begin position="277"/>
        <end position="311"/>
    </location>
</feature>
<evidence type="ECO:0000259" key="4">
    <source>
        <dbReference type="SMART" id="SM00409"/>
    </source>
</evidence>
<organism evidence="5 6">
    <name type="scientific">Cirrhinus molitorella</name>
    <name type="common">mud carp</name>
    <dbReference type="NCBI Taxonomy" id="172907"/>
    <lineage>
        <taxon>Eukaryota</taxon>
        <taxon>Metazoa</taxon>
        <taxon>Chordata</taxon>
        <taxon>Craniata</taxon>
        <taxon>Vertebrata</taxon>
        <taxon>Euteleostomi</taxon>
        <taxon>Actinopterygii</taxon>
        <taxon>Neopterygii</taxon>
        <taxon>Teleostei</taxon>
        <taxon>Ostariophysi</taxon>
        <taxon>Cypriniformes</taxon>
        <taxon>Cyprinidae</taxon>
        <taxon>Labeoninae</taxon>
        <taxon>Labeonini</taxon>
        <taxon>Cirrhinus</taxon>
    </lineage>
</organism>
<evidence type="ECO:0000256" key="2">
    <source>
        <dbReference type="SAM" id="Phobius"/>
    </source>
</evidence>
<dbReference type="Pfam" id="PF07686">
    <property type="entry name" value="V-set"/>
    <property type="match status" value="2"/>
</dbReference>
<protein>
    <recommendedName>
        <fullName evidence="4">Immunoglobulin domain-containing protein</fullName>
    </recommendedName>
</protein>
<gene>
    <name evidence="5" type="ORF">Q8A67_005653</name>
</gene>
<reference evidence="5" key="1">
    <citation type="submission" date="2023-08" db="EMBL/GenBank/DDBJ databases">
        <title>Chromosome-level Genome Assembly of mud carp (Cirrhinus molitorella).</title>
        <authorList>
            <person name="Liu H."/>
        </authorList>
    </citation>
    <scope>NUCLEOTIDE SEQUENCE</scope>
    <source>
        <strain evidence="5">Prfri</strain>
        <tissue evidence="5">Muscle</tissue>
    </source>
</reference>
<keyword evidence="2" id="KW-0472">Membrane</keyword>
<dbReference type="PANTHER" id="PTHR21063">
    <property type="entry name" value="LFA-3"/>
    <property type="match status" value="1"/>
</dbReference>
<feature type="domain" description="Immunoglobulin" evidence="4">
    <location>
        <begin position="138"/>
        <end position="237"/>
    </location>
</feature>